<feature type="compositionally biased region" description="Polar residues" evidence="1">
    <location>
        <begin position="307"/>
        <end position="317"/>
    </location>
</feature>
<evidence type="ECO:0000256" key="1">
    <source>
        <dbReference type="SAM" id="MobiDB-lite"/>
    </source>
</evidence>
<gene>
    <name evidence="2" type="ORF">TSPGSL018_30760</name>
</gene>
<feature type="region of interest" description="Disordered" evidence="1">
    <location>
        <begin position="1"/>
        <end position="36"/>
    </location>
</feature>
<protein>
    <recommendedName>
        <fullName evidence="3">F-box domain-containing protein</fullName>
    </recommendedName>
</protein>
<evidence type="ECO:0000313" key="2">
    <source>
        <dbReference type="EMBL" id="JAC59724.1"/>
    </source>
</evidence>
<reference evidence="2" key="1">
    <citation type="submission" date="2014-05" db="EMBL/GenBank/DDBJ databases">
        <title>The transcriptome of the halophilic microalga Tetraselmis sp. GSL018 isolated from the Great Salt Lake, Utah.</title>
        <authorList>
            <person name="Jinkerson R.E."/>
            <person name="D'Adamo S."/>
            <person name="Posewitz M.C."/>
        </authorList>
    </citation>
    <scope>NUCLEOTIDE SEQUENCE</scope>
    <source>
        <strain evidence="2">GSL018</strain>
    </source>
</reference>
<dbReference type="AlphaFoldDB" id="A0A061QMT2"/>
<dbReference type="EMBL" id="GBEZ01027610">
    <property type="protein sequence ID" value="JAC59724.1"/>
    <property type="molecule type" value="Transcribed_RNA"/>
</dbReference>
<proteinExistence type="predicted"/>
<sequence length="364" mass="39514">MELSAVRAPKRADAMDGGAAAGSDARPGAIEGAEVGGGGAEGVADPTHPVIAEALADALPVASLAPASAVCQSWRRACRMRAAFTIQRFFRQQRDANAALRRDLAERCRPGERVWRSCSLPTPMEGKTTLALAIEASICEVVCSMRRGMMLEDHEWAERGPKEWSDDEEVSVIDWENDSYSDPSYPPTEIPSADESDMEGECCTPQKDRWRNLRKDKRVFRPLMRLLVCSGEELNPDSGPRDWLGFLPTSGSWRRPGRRSTARSGTFCREPRRASPTGATPCTWPRARPTGPRAGTARATSPAPAVQGSSSTTSWTPSCISSRSSLRAMSHGCRSFCPRRSTGSTPWTGRPSRWLGSCGCGRAA</sequence>
<organism evidence="2">
    <name type="scientific">Tetraselmis sp. GSL018</name>
    <dbReference type="NCBI Taxonomy" id="582737"/>
    <lineage>
        <taxon>Eukaryota</taxon>
        <taxon>Viridiplantae</taxon>
        <taxon>Chlorophyta</taxon>
        <taxon>core chlorophytes</taxon>
        <taxon>Chlorodendrophyceae</taxon>
        <taxon>Chlorodendrales</taxon>
        <taxon>Chlorodendraceae</taxon>
        <taxon>Tetraselmis</taxon>
    </lineage>
</organism>
<evidence type="ECO:0008006" key="3">
    <source>
        <dbReference type="Google" id="ProtNLM"/>
    </source>
</evidence>
<feature type="region of interest" description="Disordered" evidence="1">
    <location>
        <begin position="254"/>
        <end position="317"/>
    </location>
</feature>
<accession>A0A061QMT2</accession>
<feature type="region of interest" description="Disordered" evidence="1">
    <location>
        <begin position="177"/>
        <end position="201"/>
    </location>
</feature>
<feature type="non-terminal residue" evidence="2">
    <location>
        <position position="364"/>
    </location>
</feature>
<feature type="compositionally biased region" description="Low complexity" evidence="1">
    <location>
        <begin position="15"/>
        <end position="33"/>
    </location>
</feature>
<name>A0A061QMT2_9CHLO</name>